<organism evidence="2 3">
    <name type="scientific">Xanthobacter tagetidis</name>
    <dbReference type="NCBI Taxonomy" id="60216"/>
    <lineage>
        <taxon>Bacteria</taxon>
        <taxon>Pseudomonadati</taxon>
        <taxon>Pseudomonadota</taxon>
        <taxon>Alphaproteobacteria</taxon>
        <taxon>Hyphomicrobiales</taxon>
        <taxon>Xanthobacteraceae</taxon>
        <taxon>Xanthobacter</taxon>
    </lineage>
</organism>
<dbReference type="GO" id="GO:0016787">
    <property type="term" value="F:hydrolase activity"/>
    <property type="evidence" value="ECO:0007669"/>
    <property type="project" value="UniProtKB-KW"/>
</dbReference>
<dbReference type="InterPro" id="IPR026336">
    <property type="entry name" value="PdeM-like"/>
</dbReference>
<feature type="domain" description="Calcineurin-like phosphoesterase" evidence="1">
    <location>
        <begin position="38"/>
        <end position="130"/>
    </location>
</feature>
<dbReference type="RefSeq" id="WP_121621491.1">
    <property type="nucleotide sequence ID" value="NZ_JACIIW010000004.1"/>
</dbReference>
<keyword evidence="3" id="KW-1185">Reference proteome</keyword>
<keyword evidence="2" id="KW-0436">Ligase</keyword>
<keyword evidence="2" id="KW-0378">Hydrolase</keyword>
<dbReference type="GO" id="GO:0016874">
    <property type="term" value="F:ligase activity"/>
    <property type="evidence" value="ECO:0007669"/>
    <property type="project" value="UniProtKB-KW"/>
</dbReference>
<accession>A0A3L7AMD7</accession>
<name>A0A3L7AMD7_9HYPH</name>
<dbReference type="InterPro" id="IPR029052">
    <property type="entry name" value="Metallo-depent_PP-like"/>
</dbReference>
<keyword evidence="2" id="KW-0255">Endonuclease</keyword>
<sequence length="237" mass="24801">MLARAESPPAPPCAAVEAICGREALLDPSGALFLVEERALVVADMHLEKGSAFARRGQMLPPYDTAETLARLATLVARFGPRLIVALGDSLHDRWGAERIGAEARAALAALQAGRDFLWIAGNHDPEPHGLGGACAPGLDIGGVRLRHEPGTGLTSGAGEICGHLHPVARVARRGRALRRRCFVTDGARMVLPAFGAYAGGLEVSAPAIAGLFGRAGFTAHLLGEGRTYRLTSDACF</sequence>
<dbReference type="AlphaFoldDB" id="A0A3L7AMD7"/>
<evidence type="ECO:0000313" key="2">
    <source>
        <dbReference type="EMBL" id="RLP81676.1"/>
    </source>
</evidence>
<dbReference type="SUPFAM" id="SSF56300">
    <property type="entry name" value="Metallo-dependent phosphatases"/>
    <property type="match status" value="1"/>
</dbReference>
<comment type="caution">
    <text evidence="2">The sequence shown here is derived from an EMBL/GenBank/DDBJ whole genome shotgun (WGS) entry which is preliminary data.</text>
</comment>
<dbReference type="NCBIfam" id="TIGR04123">
    <property type="entry name" value="P_estr_lig_assc"/>
    <property type="match status" value="1"/>
</dbReference>
<dbReference type="Gene3D" id="3.60.21.10">
    <property type="match status" value="1"/>
</dbReference>
<evidence type="ECO:0000313" key="3">
    <source>
        <dbReference type="Proteomes" id="UP000269692"/>
    </source>
</evidence>
<proteinExistence type="predicted"/>
<dbReference type="Pfam" id="PF00149">
    <property type="entry name" value="Metallophos"/>
    <property type="match status" value="1"/>
</dbReference>
<dbReference type="PIRSF" id="PIRSF000887">
    <property type="entry name" value="Pesterase_MJ0037"/>
    <property type="match status" value="1"/>
</dbReference>
<gene>
    <name evidence="2" type="primary">pdeM</name>
    <name evidence="2" type="ORF">D9R14_01365</name>
</gene>
<evidence type="ECO:0000259" key="1">
    <source>
        <dbReference type="Pfam" id="PF00149"/>
    </source>
</evidence>
<dbReference type="InterPro" id="IPR004843">
    <property type="entry name" value="Calcineurin-like_PHP"/>
</dbReference>
<dbReference type="PANTHER" id="PTHR39323:SF1">
    <property type="entry name" value="BLR1149 PROTEIN"/>
    <property type="match status" value="1"/>
</dbReference>
<dbReference type="GO" id="GO:0004519">
    <property type="term" value="F:endonuclease activity"/>
    <property type="evidence" value="ECO:0007669"/>
    <property type="project" value="UniProtKB-KW"/>
</dbReference>
<reference evidence="2 3" key="1">
    <citation type="submission" date="2018-10" db="EMBL/GenBank/DDBJ databases">
        <title>Xanthobacter tagetidis genome sequencing and assembly.</title>
        <authorList>
            <person name="Maclea K.S."/>
            <person name="Goen A.E."/>
            <person name="Fatima S.A."/>
        </authorList>
    </citation>
    <scope>NUCLEOTIDE SEQUENCE [LARGE SCALE GENOMIC DNA]</scope>
    <source>
        <strain evidence="2 3">ATCC 700314</strain>
    </source>
</reference>
<keyword evidence="2" id="KW-0540">Nuclease</keyword>
<dbReference type="PANTHER" id="PTHR39323">
    <property type="entry name" value="BLR1149 PROTEIN"/>
    <property type="match status" value="1"/>
</dbReference>
<protein>
    <submittedName>
        <fullName evidence="2">Ligase-associated DNA damage response endonuclease PdeM</fullName>
        <ecNumber evidence="2">3.1.-.-</ecNumber>
    </submittedName>
</protein>
<dbReference type="EC" id="3.1.-.-" evidence="2"/>
<dbReference type="OrthoDB" id="9795838at2"/>
<dbReference type="InterPro" id="IPR024173">
    <property type="entry name" value="Pesterase_MJ0037-like"/>
</dbReference>
<dbReference type="Proteomes" id="UP000269692">
    <property type="component" value="Unassembled WGS sequence"/>
</dbReference>
<dbReference type="EMBL" id="RCTF01000001">
    <property type="protein sequence ID" value="RLP81676.1"/>
    <property type="molecule type" value="Genomic_DNA"/>
</dbReference>